<gene>
    <name evidence="3" type="ORF">Mgra_00002927</name>
</gene>
<dbReference type="InterPro" id="IPR000156">
    <property type="entry name" value="Ran_bind_dom"/>
</dbReference>
<dbReference type="OrthoDB" id="2357150at2759"/>
<dbReference type="EMBL" id="JABEBT010000018">
    <property type="protein sequence ID" value="KAF7637668.1"/>
    <property type="molecule type" value="Genomic_DNA"/>
</dbReference>
<organism evidence="3 4">
    <name type="scientific">Meloidogyne graminicola</name>
    <dbReference type="NCBI Taxonomy" id="189291"/>
    <lineage>
        <taxon>Eukaryota</taxon>
        <taxon>Metazoa</taxon>
        <taxon>Ecdysozoa</taxon>
        <taxon>Nematoda</taxon>
        <taxon>Chromadorea</taxon>
        <taxon>Rhabditida</taxon>
        <taxon>Tylenchina</taxon>
        <taxon>Tylenchomorpha</taxon>
        <taxon>Tylenchoidea</taxon>
        <taxon>Meloidogynidae</taxon>
        <taxon>Meloidogyninae</taxon>
        <taxon>Meloidogyne</taxon>
    </lineage>
</organism>
<name>A0A8S9ZX09_9BILA</name>
<dbReference type="Pfam" id="PF00638">
    <property type="entry name" value="Ran_BP1"/>
    <property type="match status" value="1"/>
</dbReference>
<evidence type="ECO:0000313" key="4">
    <source>
        <dbReference type="Proteomes" id="UP000605970"/>
    </source>
</evidence>
<evidence type="ECO:0000259" key="2">
    <source>
        <dbReference type="PROSITE" id="PS50196"/>
    </source>
</evidence>
<dbReference type="PROSITE" id="PS50196">
    <property type="entry name" value="RANBD1"/>
    <property type="match status" value="1"/>
</dbReference>
<sequence length="143" mass="16586">MSSKPNLFGGFSAFSNSETVKDNEENEGEETDERPEEFTPKDNFQPIVPLPSKVETKSGEESEEVIYETRCRLFRFDKSAKEFRARGTGDIKILLNKQTNRYRCIARNSEAISKIITNFTLFSNFKIEKKEEKPTCLIWRCKV</sequence>
<dbReference type="SUPFAM" id="SSF50729">
    <property type="entry name" value="PH domain-like"/>
    <property type="match status" value="1"/>
</dbReference>
<feature type="compositionally biased region" description="Acidic residues" evidence="1">
    <location>
        <begin position="24"/>
        <end position="35"/>
    </location>
</feature>
<dbReference type="InterPro" id="IPR011993">
    <property type="entry name" value="PH-like_dom_sf"/>
</dbReference>
<dbReference type="InterPro" id="IPR045255">
    <property type="entry name" value="RanBP1-like"/>
</dbReference>
<dbReference type="SMART" id="SM00160">
    <property type="entry name" value="RanBD"/>
    <property type="match status" value="1"/>
</dbReference>
<comment type="caution">
    <text evidence="3">The sequence shown here is derived from an EMBL/GenBank/DDBJ whole genome shotgun (WGS) entry which is preliminary data.</text>
</comment>
<dbReference type="PANTHER" id="PTHR23138">
    <property type="entry name" value="RAN BINDING PROTEIN"/>
    <property type="match status" value="1"/>
</dbReference>
<keyword evidence="4" id="KW-1185">Reference proteome</keyword>
<protein>
    <submittedName>
        <fullName evidence="3">RanBD1 domain-containing protein</fullName>
    </submittedName>
</protein>
<dbReference type="Gene3D" id="2.30.29.30">
    <property type="entry name" value="Pleckstrin-homology domain (PH domain)/Phosphotyrosine-binding domain (PTB)"/>
    <property type="match status" value="1"/>
</dbReference>
<dbReference type="AlphaFoldDB" id="A0A8S9ZX09"/>
<accession>A0A8S9ZX09</accession>
<feature type="region of interest" description="Disordered" evidence="1">
    <location>
        <begin position="1"/>
        <end position="56"/>
    </location>
</feature>
<feature type="domain" description="RanBD1" evidence="2">
    <location>
        <begin position="43"/>
        <end position="143"/>
    </location>
</feature>
<evidence type="ECO:0000313" key="3">
    <source>
        <dbReference type="EMBL" id="KAF7637668.1"/>
    </source>
</evidence>
<proteinExistence type="predicted"/>
<dbReference type="Proteomes" id="UP000605970">
    <property type="component" value="Unassembled WGS sequence"/>
</dbReference>
<evidence type="ECO:0000256" key="1">
    <source>
        <dbReference type="SAM" id="MobiDB-lite"/>
    </source>
</evidence>
<reference evidence="3" key="1">
    <citation type="journal article" date="2020" name="Ecol. Evol.">
        <title>Genome structure and content of the rice root-knot nematode (Meloidogyne graminicola).</title>
        <authorList>
            <person name="Phan N.T."/>
            <person name="Danchin E.G.J."/>
            <person name="Klopp C."/>
            <person name="Perfus-Barbeoch L."/>
            <person name="Kozlowski D.K."/>
            <person name="Koutsovoulos G.D."/>
            <person name="Lopez-Roques C."/>
            <person name="Bouchez O."/>
            <person name="Zahm M."/>
            <person name="Besnard G."/>
            <person name="Bellafiore S."/>
        </authorList>
    </citation>
    <scope>NUCLEOTIDE SEQUENCE</scope>
    <source>
        <strain evidence="3">VN-18</strain>
    </source>
</reference>